<dbReference type="EMBL" id="KF214631">
    <property type="protein sequence ID" value="AGW07357.1"/>
    <property type="molecule type" value="Genomic_DNA"/>
</dbReference>
<dbReference type="RefSeq" id="YP_008578699.1">
    <property type="nucleotide sequence ID" value="NC_022434.1"/>
</dbReference>
<evidence type="ECO:0000256" key="1">
    <source>
        <dbReference type="SAM" id="Phobius"/>
    </source>
</evidence>
<keyword evidence="1" id="KW-1133">Transmembrane helix</keyword>
<keyword evidence="1" id="KW-0472">Membrane</keyword>
<geneLocation type="mitochondrion" evidence="2"/>
<keyword evidence="1" id="KW-0812">Transmembrane</keyword>
<keyword evidence="2" id="KW-0496">Mitochondrion</keyword>
<dbReference type="GeneID" id="17046908"/>
<feature type="transmembrane region" description="Helical" evidence="1">
    <location>
        <begin position="49"/>
        <end position="68"/>
    </location>
</feature>
<gene>
    <name evidence="2" type="primary">orf153</name>
</gene>
<dbReference type="EMBL" id="KF214631">
    <property type="protein sequence ID" value="AGW07356.1"/>
    <property type="molecule type" value="Genomic_DNA"/>
</dbReference>
<accession>U3MG03</accession>
<dbReference type="RefSeq" id="YP_008578703.1">
    <property type="nucleotide sequence ID" value="NC_022434.1"/>
</dbReference>
<feature type="transmembrane region" description="Helical" evidence="1">
    <location>
        <begin position="80"/>
        <end position="96"/>
    </location>
</feature>
<proteinExistence type="predicted"/>
<protein>
    <submittedName>
        <fullName evidence="2">Uncharacterized protein</fullName>
    </submittedName>
</protein>
<dbReference type="GeneID" id="17046914"/>
<sequence length="153" mass="18253">MEYFSTNLNNFSAFGHFYIYFTNIIIFVRYTTTYMFLWPAACSSRSIFILSYMFVYMLYLLDNLFFMMTCDRTTAAAGRYLFYIYFVNILTLFDIFEFMTSCDQTTAAAGPYLFMSLWFQMNNFWQMSCTQDIIVTGCLQQPVDVYLYTYISE</sequence>
<reference evidence="2" key="1">
    <citation type="submission" date="2013-06" db="EMBL/GenBank/DDBJ databases">
        <authorList>
            <person name="Hegedusova E."/>
            <person name="Pfeiffer I."/>
            <person name="Brejova B."/>
            <person name="Nosek J."/>
        </authorList>
    </citation>
    <scope>NUCLEOTIDE SEQUENCE</scope>
    <source>
        <strain evidence="2">NRRL Y-27737</strain>
    </source>
</reference>
<evidence type="ECO:0000313" key="2">
    <source>
        <dbReference type="EMBL" id="AGW07357.1"/>
    </source>
</evidence>
<dbReference type="AlphaFoldDB" id="U3MG03"/>
<feature type="transmembrane region" description="Helical" evidence="1">
    <location>
        <begin position="17"/>
        <end position="37"/>
    </location>
</feature>
<name>U3MG03_9ASCO</name>
<organism evidence="2">
    <name type="scientific">Candida bohioensis</name>
    <dbReference type="NCBI Taxonomy" id="561986"/>
    <lineage>
        <taxon>Eukaryota</taxon>
        <taxon>Fungi</taxon>
        <taxon>Dikarya</taxon>
        <taxon>Ascomycota</taxon>
        <taxon>Saccharomycotina</taxon>
        <taxon>Pichiomycetes</taxon>
        <taxon>Debaryomycetaceae</taxon>
        <taxon>Candida/Lodderomyces clade</taxon>
        <taxon>Candida</taxon>
    </lineage>
</organism>